<keyword evidence="2" id="KW-0853">WD repeat</keyword>
<dbReference type="Proteomes" id="UP000275408">
    <property type="component" value="Unassembled WGS sequence"/>
</dbReference>
<keyword evidence="5" id="KW-1185">Reference proteome</keyword>
<evidence type="ECO:0000313" key="5">
    <source>
        <dbReference type="Proteomes" id="UP000275408"/>
    </source>
</evidence>
<dbReference type="OrthoDB" id="5969903at2759"/>
<dbReference type="SUPFAM" id="SSF50978">
    <property type="entry name" value="WD40 repeat-like"/>
    <property type="match status" value="1"/>
</dbReference>
<dbReference type="PANTHER" id="PTHR10039">
    <property type="entry name" value="AMELOGENIN"/>
    <property type="match status" value="1"/>
</dbReference>
<feature type="domain" description="NACHT" evidence="3">
    <location>
        <begin position="385"/>
        <end position="532"/>
    </location>
</feature>
<accession>A0A3M6U9D1</accession>
<dbReference type="PANTHER" id="PTHR10039:SF16">
    <property type="entry name" value="GPI INOSITOL-DEACYLASE"/>
    <property type="match status" value="1"/>
</dbReference>
<gene>
    <name evidence="4" type="ORF">pdam_00018203</name>
</gene>
<comment type="caution">
    <text evidence="4">The sequence shown here is derived from an EMBL/GenBank/DDBJ whole genome shotgun (WGS) entry which is preliminary data.</text>
</comment>
<dbReference type="SMART" id="SM00320">
    <property type="entry name" value="WD40"/>
    <property type="match status" value="3"/>
</dbReference>
<dbReference type="PROSITE" id="PS50837">
    <property type="entry name" value="NACHT"/>
    <property type="match status" value="1"/>
</dbReference>
<dbReference type="InterPro" id="IPR056884">
    <property type="entry name" value="NPHP3-like_N"/>
</dbReference>
<evidence type="ECO:0000256" key="1">
    <source>
        <dbReference type="ARBA" id="ARBA00022737"/>
    </source>
</evidence>
<sequence>MNVSDNQKRWIVFGIALNKVLVAKIRAFVEQEIRKEYGNLQTSHNIHTQSYRGRLQKHTVALKYENINGNDTLPRKPDGKYDYPRFDFQVTSHIDLAKLYVENYMAKFNAFNEHCDASAVLTLLGKVPVFPAVVQTTAGDVRKARNDWAHCVFSEWDLLGFQQSFADVNQLVKSLGLPSAHETAILRELNEWQHKGAILCMNATVDPDLVKAVQQDFVALKNDVDKLAFEKEEERQQLQTALLCIITAVEKLDRRVSKIEEDQQLMEDDQRSLTAQVFQLGETLDTRLSLVEQEQVIIKENQNILCERFDTTQDQISKLQSDQEDMERHITYLGDQNSRKTQISNEIASCEADIKFFAERHHPDTRKWFLNDFHRWFEREEGGSRAYVLLGDAGVGKSVMAGVLAQKSRTTGNLASAYFCRHNDGTRNNPRYLLGTIACQLCKCNARYSNFVGGEGGIRSCLGNSEMGIQELFTKLLQEPLAKFSDSCKRMLIVIDALDETKYESRDDFLDLIMHRFPLLPPWLVFFITSRPEDTVQVRLKEYNPCIKICAGNSENLKFYQQHELDIRLYLEKSVDFSCLPFSAEDVATKCNGLFLFAYYIERVLKDQLYSGKISQLTDLFPEDIGEFFRHNFTRIFRKVGADLYKKLFGCAIAAPSPLPVSFISYILQKENSDLDEQEVIDAFSTFLVVRTSNQTFAFLHSLIPSWLTDKKKALARLSVDRNKGGRYFRDIISEVLSDAIANHQGECPSSMERDVLEYCDQIGVRLLCDYGDSDSLKVVFRYLANYQVIARRLKTKSIEIYSIIGDVKLAICCDEISDREKEILREICIFLENNVDVLLRSPQLLHCCLQESSKTVKENLVFPDSRGATKVDHRLLSFCGLEILSEFDCFSLSPNKKLMARARKGFLSLFDTSTFEEVQGPTTLTGIVDDIHHLTFSPDGKFIFFGRLDKWFSLEEGCVKEFSQFNAQKQICYKWSYFLNGSRYIAVQAGHPPTGAHSRTCLINIFCLWAIYELERKFCLRKGSVLFSGWRETCNFQFLYRFELLHNVLQFLEPNLTEVVIETVMKSKECHKSRLCQNCLKFEEQNEEENLNIVRQRVLDLYQEMFEVQVWDVTRGISFLEKAFLENGVQLTPMFFLYHLSAAVECESRFLYEENKKLSCHSIAQAISVGSQVPTADRKWFADEVDKETPFSLYSKRKLEVLNRYFLLDHHLLDKGAVELENHIVEKWISYSLDRKWFISRYKFGEFDIFKEEGKKFASKNVEHCVFLEDSNALLYYTRAQSLQIKYLESDIVLTSVTGHSPFFHPSTKQIVYWFVEQHGETINFLRDAPKDLIQFLLLLTTEGVFNGTFISAATVFSLSPKFCETVGKEDVVPFVPVKSVVFSQSGGLIACHLGPKLYICNIFDDAFSHLLCEDQCECDSCHLTFSPDSTLLLHYIQNSNDILRFQVWNVHSRALIVTFDLPAVESLISPLDCCCLSSDNTKLIVCGGFIIEIWEYGASACRLIAGIEHHVFISNYNEFTYCTVSSETNLLACCITDRIALCPMNTPTDQSVLLLPPAHLGKIELCQFVKGGRYLISYGVDGNVFLWDLNRCEAIAFAKLCQGRESIKRLCGSCEGDKFFFLTSSGRFGVLTLCGLEHSILLKLPTLKVQSEEMMLEESCGQQRELHGPKVLTHATDDLNVVEFLEEMNLMCDSEGNSESSDDCDDMEMLG</sequence>
<evidence type="ECO:0000313" key="4">
    <source>
        <dbReference type="EMBL" id="RMX50267.1"/>
    </source>
</evidence>
<dbReference type="InterPro" id="IPR015943">
    <property type="entry name" value="WD40/YVTN_repeat-like_dom_sf"/>
</dbReference>
<dbReference type="InterPro" id="IPR036322">
    <property type="entry name" value="WD40_repeat_dom_sf"/>
</dbReference>
<dbReference type="PROSITE" id="PS50082">
    <property type="entry name" value="WD_REPEATS_2"/>
    <property type="match status" value="1"/>
</dbReference>
<organism evidence="4 5">
    <name type="scientific">Pocillopora damicornis</name>
    <name type="common">Cauliflower coral</name>
    <name type="synonym">Millepora damicornis</name>
    <dbReference type="NCBI Taxonomy" id="46731"/>
    <lineage>
        <taxon>Eukaryota</taxon>
        <taxon>Metazoa</taxon>
        <taxon>Cnidaria</taxon>
        <taxon>Anthozoa</taxon>
        <taxon>Hexacorallia</taxon>
        <taxon>Scleractinia</taxon>
        <taxon>Astrocoeniina</taxon>
        <taxon>Pocilloporidae</taxon>
        <taxon>Pocillopora</taxon>
    </lineage>
</organism>
<dbReference type="InterPro" id="IPR007111">
    <property type="entry name" value="NACHT_NTPase"/>
</dbReference>
<dbReference type="Gene3D" id="3.40.50.300">
    <property type="entry name" value="P-loop containing nucleotide triphosphate hydrolases"/>
    <property type="match status" value="1"/>
</dbReference>
<evidence type="ECO:0000259" key="3">
    <source>
        <dbReference type="PROSITE" id="PS50837"/>
    </source>
</evidence>
<name>A0A3M6U9D1_POCDA</name>
<dbReference type="Pfam" id="PF24883">
    <property type="entry name" value="NPHP3_N"/>
    <property type="match status" value="1"/>
</dbReference>
<dbReference type="SUPFAM" id="SSF52540">
    <property type="entry name" value="P-loop containing nucleoside triphosphate hydrolases"/>
    <property type="match status" value="1"/>
</dbReference>
<feature type="repeat" description="WD" evidence="2">
    <location>
        <begin position="1558"/>
        <end position="1599"/>
    </location>
</feature>
<evidence type="ECO:0000256" key="2">
    <source>
        <dbReference type="PROSITE-ProRule" id="PRU00221"/>
    </source>
</evidence>
<proteinExistence type="predicted"/>
<reference evidence="4 5" key="1">
    <citation type="journal article" date="2018" name="Sci. Rep.">
        <title>Comparative analysis of the Pocillopora damicornis genome highlights role of immune system in coral evolution.</title>
        <authorList>
            <person name="Cunning R."/>
            <person name="Bay R.A."/>
            <person name="Gillette P."/>
            <person name="Baker A.C."/>
            <person name="Traylor-Knowles N."/>
        </authorList>
    </citation>
    <scope>NUCLEOTIDE SEQUENCE [LARGE SCALE GENOMIC DNA]</scope>
    <source>
        <strain evidence="4">RSMAS</strain>
        <tissue evidence="4">Whole animal</tissue>
    </source>
</reference>
<dbReference type="EMBL" id="RCHS01001989">
    <property type="protein sequence ID" value="RMX50267.1"/>
    <property type="molecule type" value="Genomic_DNA"/>
</dbReference>
<protein>
    <recommendedName>
        <fullName evidence="3">NACHT domain-containing protein</fullName>
    </recommendedName>
</protein>
<keyword evidence="1" id="KW-0677">Repeat</keyword>
<dbReference type="InterPro" id="IPR001680">
    <property type="entry name" value="WD40_rpt"/>
</dbReference>
<dbReference type="InterPro" id="IPR027417">
    <property type="entry name" value="P-loop_NTPase"/>
</dbReference>
<dbReference type="Gene3D" id="2.130.10.10">
    <property type="entry name" value="YVTN repeat-like/Quinoprotein amine dehydrogenase"/>
    <property type="match status" value="1"/>
</dbReference>